<dbReference type="HOGENOM" id="CLU_1572874_0_0_1"/>
<evidence type="ECO:0000256" key="1">
    <source>
        <dbReference type="SAM" id="MobiDB-lite"/>
    </source>
</evidence>
<feature type="region of interest" description="Disordered" evidence="1">
    <location>
        <begin position="71"/>
        <end position="170"/>
    </location>
</feature>
<dbReference type="Proteomes" id="UP000011750">
    <property type="component" value="Unassembled WGS sequence"/>
</dbReference>
<organism evidence="2 3">
    <name type="scientific">Brassica campestris</name>
    <name type="common">Field mustard</name>
    <dbReference type="NCBI Taxonomy" id="3711"/>
    <lineage>
        <taxon>Eukaryota</taxon>
        <taxon>Viridiplantae</taxon>
        <taxon>Streptophyta</taxon>
        <taxon>Embryophyta</taxon>
        <taxon>Tracheophyta</taxon>
        <taxon>Spermatophyta</taxon>
        <taxon>Magnoliopsida</taxon>
        <taxon>eudicotyledons</taxon>
        <taxon>Gunneridae</taxon>
        <taxon>Pentapetalae</taxon>
        <taxon>rosids</taxon>
        <taxon>malvids</taxon>
        <taxon>Brassicales</taxon>
        <taxon>Brassicaceae</taxon>
        <taxon>Brassiceae</taxon>
        <taxon>Brassica</taxon>
    </lineage>
</organism>
<feature type="compositionally biased region" description="Basic and acidic residues" evidence="1">
    <location>
        <begin position="112"/>
        <end position="124"/>
    </location>
</feature>
<feature type="compositionally biased region" description="Basic and acidic residues" evidence="1">
    <location>
        <begin position="148"/>
        <end position="160"/>
    </location>
</feature>
<sequence length="170" mass="19043">MMISVSRLSTVSFFVPDVWNGFILRLMRCSAKRAPRLGNMSSLLGSKTVETLTARILGIRPCGTTKVCGKRLDFATPIDRPGTTWERPSGQNPSEKSPAGKRNSESPPPPVKDSKVNEVEHVELDPIDVSNDTEEDAGKHPRRTRSRSARESSPFDKPMMEEEEILYWNE</sequence>
<evidence type="ECO:0000313" key="2">
    <source>
        <dbReference type="EnsemblPlants" id="Bra041051.1-P"/>
    </source>
</evidence>
<dbReference type="InParanoid" id="M4FIX2"/>
<name>M4FIX2_BRACM</name>
<reference evidence="3" key="2">
    <citation type="journal article" date="2018" name="Hortic Res">
        <title>Improved Brassica rapa reference genome by single-molecule sequencing and chromosome conformation capture technologies.</title>
        <authorList>
            <person name="Zhang L."/>
            <person name="Cai X."/>
            <person name="Wu J."/>
            <person name="Liu M."/>
            <person name="Grob S."/>
            <person name="Cheng F."/>
            <person name="Liang J."/>
            <person name="Cai C."/>
            <person name="Liu Z."/>
            <person name="Liu B."/>
            <person name="Wang F."/>
            <person name="Li S."/>
            <person name="Liu F."/>
            <person name="Li X."/>
            <person name="Cheng L."/>
            <person name="Yang W."/>
            <person name="Li M.H."/>
            <person name="Grossniklaus U."/>
            <person name="Zheng H."/>
            <person name="Wang X."/>
        </authorList>
    </citation>
    <scope>NUCLEOTIDE SEQUENCE [LARGE SCALE GENOMIC DNA]</scope>
    <source>
        <strain evidence="3">cv. Chiifu-401-42</strain>
    </source>
</reference>
<evidence type="ECO:0000313" key="3">
    <source>
        <dbReference type="Proteomes" id="UP000011750"/>
    </source>
</evidence>
<dbReference type="EnsemblPlants" id="Bra041051.1">
    <property type="protein sequence ID" value="Bra041051.1-P"/>
    <property type="gene ID" value="Bra041051"/>
</dbReference>
<reference evidence="2" key="3">
    <citation type="submission" date="2023-03" db="UniProtKB">
        <authorList>
            <consortium name="EnsemblPlants"/>
        </authorList>
    </citation>
    <scope>IDENTIFICATION</scope>
    <source>
        <strain evidence="2">cv. Chiifu-401-42</strain>
    </source>
</reference>
<reference evidence="3" key="1">
    <citation type="journal article" date="2011" name="Nat. Genet.">
        <title>The genome of the mesopolyploid crop species Brassica rapa.</title>
        <authorList>
            <consortium name="Brassica rapa Genome Sequencing Project Consortium"/>
            <person name="Wang X."/>
            <person name="Wang H."/>
            <person name="Wang J."/>
            <person name="Sun R."/>
            <person name="Wu J."/>
            <person name="Liu S."/>
            <person name="Bai Y."/>
            <person name="Mun J.H."/>
            <person name="Bancroft I."/>
            <person name="Cheng F."/>
            <person name="Huang S."/>
            <person name="Li X."/>
            <person name="Hua W."/>
            <person name="Wang J."/>
            <person name="Wang X."/>
            <person name="Freeling M."/>
            <person name="Pires J.C."/>
            <person name="Paterson A.H."/>
            <person name="Chalhoub B."/>
            <person name="Wang B."/>
            <person name="Hayward A."/>
            <person name="Sharpe A.G."/>
            <person name="Park B.S."/>
            <person name="Weisshaar B."/>
            <person name="Liu B."/>
            <person name="Li B."/>
            <person name="Liu B."/>
            <person name="Tong C."/>
            <person name="Song C."/>
            <person name="Duran C."/>
            <person name="Peng C."/>
            <person name="Geng C."/>
            <person name="Koh C."/>
            <person name="Lin C."/>
            <person name="Edwards D."/>
            <person name="Mu D."/>
            <person name="Shen D."/>
            <person name="Soumpourou E."/>
            <person name="Li F."/>
            <person name="Fraser F."/>
            <person name="Conant G."/>
            <person name="Lassalle G."/>
            <person name="King G.J."/>
            <person name="Bonnema G."/>
            <person name="Tang H."/>
            <person name="Wang H."/>
            <person name="Belcram H."/>
            <person name="Zhou H."/>
            <person name="Hirakawa H."/>
            <person name="Abe H."/>
            <person name="Guo H."/>
            <person name="Wang H."/>
            <person name="Jin H."/>
            <person name="Parkin I.A."/>
            <person name="Batley J."/>
            <person name="Kim J.S."/>
            <person name="Just J."/>
            <person name="Li J."/>
            <person name="Xu J."/>
            <person name="Deng J."/>
            <person name="Kim J.A."/>
            <person name="Li J."/>
            <person name="Yu J."/>
            <person name="Meng J."/>
            <person name="Wang J."/>
            <person name="Min J."/>
            <person name="Poulain J."/>
            <person name="Wang J."/>
            <person name="Hatakeyama K."/>
            <person name="Wu K."/>
            <person name="Wang L."/>
            <person name="Fang L."/>
            <person name="Trick M."/>
            <person name="Links M.G."/>
            <person name="Zhao M."/>
            <person name="Jin M."/>
            <person name="Ramchiary N."/>
            <person name="Drou N."/>
            <person name="Berkman P.J."/>
            <person name="Cai Q."/>
            <person name="Huang Q."/>
            <person name="Li R."/>
            <person name="Tabata S."/>
            <person name="Cheng S."/>
            <person name="Zhang S."/>
            <person name="Zhang S."/>
            <person name="Huang S."/>
            <person name="Sato S."/>
            <person name="Sun S."/>
            <person name="Kwon S.J."/>
            <person name="Choi S.R."/>
            <person name="Lee T.H."/>
            <person name="Fan W."/>
            <person name="Zhao X."/>
            <person name="Tan X."/>
            <person name="Xu X."/>
            <person name="Wang Y."/>
            <person name="Qiu Y."/>
            <person name="Yin Y."/>
            <person name="Li Y."/>
            <person name="Du Y."/>
            <person name="Liao Y."/>
            <person name="Lim Y."/>
            <person name="Narusaka Y."/>
            <person name="Wang Y."/>
            <person name="Wang Z."/>
            <person name="Li Z."/>
            <person name="Wang Z."/>
            <person name="Xiong Z."/>
            <person name="Zhang Z."/>
        </authorList>
    </citation>
    <scope>NUCLEOTIDE SEQUENCE [LARGE SCALE GENOMIC DNA]</scope>
    <source>
        <strain evidence="3">cv. Chiifu-401-42</strain>
    </source>
</reference>
<dbReference type="Gramene" id="Bra041051.1">
    <property type="protein sequence ID" value="Bra041051.1-P"/>
    <property type="gene ID" value="Bra041051"/>
</dbReference>
<feature type="compositionally biased region" description="Acidic residues" evidence="1">
    <location>
        <begin position="161"/>
        <end position="170"/>
    </location>
</feature>
<proteinExistence type="predicted"/>
<dbReference type="AlphaFoldDB" id="M4FIX2"/>
<keyword evidence="3" id="KW-1185">Reference proteome</keyword>
<protein>
    <submittedName>
        <fullName evidence="2">Uncharacterized protein</fullName>
    </submittedName>
</protein>
<accession>M4FIX2</accession>